<protein>
    <submittedName>
        <fullName evidence="3">Sporulation protein</fullName>
    </submittedName>
</protein>
<evidence type="ECO:0000313" key="3">
    <source>
        <dbReference type="EMBL" id="PLK59200.1"/>
    </source>
</evidence>
<dbReference type="PANTHER" id="PTHR38687">
    <property type="entry name" value="CELL DIVISION PROTEIN DEDD-RELATED"/>
    <property type="match status" value="1"/>
</dbReference>
<dbReference type="InterPro" id="IPR052521">
    <property type="entry name" value="Cell_div_SPOR-domain"/>
</dbReference>
<reference evidence="3 4" key="1">
    <citation type="submission" date="2017-06" db="EMBL/GenBank/DDBJ databases">
        <title>Metabolic interaction between xylem feeders and their symbionts.</title>
        <authorList>
            <person name="Chouaia B."/>
        </authorList>
    </citation>
    <scope>NUCLEOTIDE SEQUENCE [LARGE SCALE GENOMIC DNA]</scope>
    <source>
        <strain evidence="3 4">Gra</strain>
    </source>
</reference>
<dbReference type="InterPro" id="IPR036680">
    <property type="entry name" value="SPOR-like_sf"/>
</dbReference>
<dbReference type="OrthoDB" id="7069135at2"/>
<dbReference type="AlphaFoldDB" id="A0A2N4XXI5"/>
<feature type="domain" description="SPOR" evidence="2">
    <location>
        <begin position="78"/>
        <end position="157"/>
    </location>
</feature>
<dbReference type="EMBL" id="NJPO01000034">
    <property type="protein sequence ID" value="PLK59200.1"/>
    <property type="molecule type" value="Genomic_DNA"/>
</dbReference>
<feature type="transmembrane region" description="Helical" evidence="1">
    <location>
        <begin position="9"/>
        <end position="27"/>
    </location>
</feature>
<evidence type="ECO:0000259" key="2">
    <source>
        <dbReference type="PROSITE" id="PS51724"/>
    </source>
</evidence>
<dbReference type="GO" id="GO:0032506">
    <property type="term" value="P:cytokinetic process"/>
    <property type="evidence" value="ECO:0007669"/>
    <property type="project" value="TreeGrafter"/>
</dbReference>
<dbReference type="SUPFAM" id="SSF110997">
    <property type="entry name" value="Sporulation related repeat"/>
    <property type="match status" value="1"/>
</dbReference>
<dbReference type="Gene3D" id="3.30.70.1070">
    <property type="entry name" value="Sporulation related repeat"/>
    <property type="match status" value="1"/>
</dbReference>
<gene>
    <name evidence="3" type="ORF">CEX73_00565</name>
</gene>
<evidence type="ECO:0000256" key="1">
    <source>
        <dbReference type="SAM" id="Phobius"/>
    </source>
</evidence>
<keyword evidence="1" id="KW-0472">Membrane</keyword>
<organism evidence="3 4">
    <name type="scientific">Candidatus Palibaumannia cicadellinicola</name>
    <dbReference type="NCBI Taxonomy" id="186490"/>
    <lineage>
        <taxon>Bacteria</taxon>
        <taxon>Pseudomonadati</taxon>
        <taxon>Pseudomonadota</taxon>
        <taxon>Gammaproteobacteria</taxon>
        <taxon>Candidatus Palibaumannia</taxon>
    </lineage>
</organism>
<name>A0A2N4XXI5_9GAMM</name>
<sequence>MDSKFNNRLAGTMIIIALGIIVLPSLLHSNKNIVHDKFVAIPLAPELNNNKREISYLANHNQKLPSNSLEKNIVKSQIDQPQAWVVQLGALKNAPKVLEIVDQLRLSGYSVYTLPSIPVEGQITRIFVGPDTSKKKLQLFLKELNQLSALNGQLYPYIDIAKIDAE</sequence>
<keyword evidence="1" id="KW-1133">Transmembrane helix</keyword>
<dbReference type="Pfam" id="PF05036">
    <property type="entry name" value="SPOR"/>
    <property type="match status" value="1"/>
</dbReference>
<dbReference type="GO" id="GO:0030428">
    <property type="term" value="C:cell septum"/>
    <property type="evidence" value="ECO:0007669"/>
    <property type="project" value="TreeGrafter"/>
</dbReference>
<comment type="caution">
    <text evidence="3">The sequence shown here is derived from an EMBL/GenBank/DDBJ whole genome shotgun (WGS) entry which is preliminary data.</text>
</comment>
<dbReference type="PANTHER" id="PTHR38687:SF1">
    <property type="entry name" value="CELL DIVISION PROTEIN DEDD"/>
    <property type="match status" value="1"/>
</dbReference>
<keyword evidence="1" id="KW-0812">Transmembrane</keyword>
<dbReference type="InterPro" id="IPR007730">
    <property type="entry name" value="SPOR-like_dom"/>
</dbReference>
<accession>A0A2N4XXI5</accession>
<dbReference type="GO" id="GO:0042834">
    <property type="term" value="F:peptidoglycan binding"/>
    <property type="evidence" value="ECO:0007669"/>
    <property type="project" value="InterPro"/>
</dbReference>
<dbReference type="RefSeq" id="WP_101626680.1">
    <property type="nucleotide sequence ID" value="NZ_NJPO01000034.1"/>
</dbReference>
<evidence type="ECO:0000313" key="4">
    <source>
        <dbReference type="Proteomes" id="UP000234253"/>
    </source>
</evidence>
<dbReference type="GO" id="GO:0032153">
    <property type="term" value="C:cell division site"/>
    <property type="evidence" value="ECO:0007669"/>
    <property type="project" value="TreeGrafter"/>
</dbReference>
<proteinExistence type="predicted"/>
<dbReference type="Proteomes" id="UP000234253">
    <property type="component" value="Unassembled WGS sequence"/>
</dbReference>
<dbReference type="PROSITE" id="PS51724">
    <property type="entry name" value="SPOR"/>
    <property type="match status" value="1"/>
</dbReference>